<dbReference type="Proteomes" id="UP000717328">
    <property type="component" value="Unassembled WGS sequence"/>
</dbReference>
<comment type="caution">
    <text evidence="2">The sequence shown here is derived from an EMBL/GenBank/DDBJ whole genome shotgun (WGS) entry which is preliminary data.</text>
</comment>
<feature type="compositionally biased region" description="Polar residues" evidence="1">
    <location>
        <begin position="621"/>
        <end position="637"/>
    </location>
</feature>
<proteinExistence type="predicted"/>
<reference evidence="2" key="1">
    <citation type="submission" date="2021-02" db="EMBL/GenBank/DDBJ databases">
        <authorList>
            <person name="Nieuwenhuis M."/>
            <person name="Van De Peppel L.J.J."/>
        </authorList>
    </citation>
    <scope>NUCLEOTIDE SEQUENCE</scope>
    <source>
        <strain evidence="2">D49</strain>
    </source>
</reference>
<gene>
    <name evidence="2" type="ORF">H0H81_011006</name>
</gene>
<evidence type="ECO:0000313" key="3">
    <source>
        <dbReference type="Proteomes" id="UP000717328"/>
    </source>
</evidence>
<feature type="region of interest" description="Disordered" evidence="1">
    <location>
        <begin position="333"/>
        <end position="388"/>
    </location>
</feature>
<evidence type="ECO:0000313" key="2">
    <source>
        <dbReference type="EMBL" id="KAG5635510.1"/>
    </source>
</evidence>
<dbReference type="AlphaFoldDB" id="A0A9P7FQN5"/>
<feature type="compositionally biased region" description="Polar residues" evidence="1">
    <location>
        <begin position="831"/>
        <end position="843"/>
    </location>
</feature>
<organism evidence="2 3">
    <name type="scientific">Sphagnurus paluster</name>
    <dbReference type="NCBI Taxonomy" id="117069"/>
    <lineage>
        <taxon>Eukaryota</taxon>
        <taxon>Fungi</taxon>
        <taxon>Dikarya</taxon>
        <taxon>Basidiomycota</taxon>
        <taxon>Agaricomycotina</taxon>
        <taxon>Agaricomycetes</taxon>
        <taxon>Agaricomycetidae</taxon>
        <taxon>Agaricales</taxon>
        <taxon>Tricholomatineae</taxon>
        <taxon>Lyophyllaceae</taxon>
        <taxon>Sphagnurus</taxon>
    </lineage>
</organism>
<sequence length="875" mass="94464">MSSRLRTGLQAYSATDPTDRRGLCMEQSLREELQFTLKYVGAAAAMSYPIVIPDVIRILVPLFEEFIGDIIVITPSLKRYLDIGLPSDDPAAPVAEYKNDWWELYSENPVAVDSDHLVPCLIFHRAIRNAATTDTTIPPNVQLNEGSGSHNSAQSRRTAMPEGPSVAGTACTRADHVTHDEEVIVEQALPEVVEQALPEGVPLSIPMTLEQRRSTTELIRREALQALGVPEHEESNGCLMPGIGGVDIFPHLLADAAAQQISWPWGNANNHVRAAGTDEWNTAKSSSRSSYSADEEDQYSELSNYARMPHLEREKYPHHFTRSPLRRVLSHCPAPLSELGDPNSESSLRQNSSTITASDSERSPRSPVTEVNDVNAAPARQPSESLLPQRHFIDPADEEGVTNATQPLRSAGLDNSPRSSVADADEAEGATDMFPSESQAHIDPPVTVMDAQTLDRSADLNNSPRSSVADTDEAEVTEMFSGKSEVYEDPPAIGLKDVESERLAAGQEGSPLASLVEVAETTTGILFVHMGNSPRSSVEEFDEMGSKPDGPLGDSTEGYPPRLVANADEVAVTLSADLGSSPRSSVADVDDVVIMTEPMATERAPRSAEAPQRYSLRLPQIATTPRRTPNSPPQTERQYAEEVEAGRLSPVSIGSNGGQSPRSFVEGDVGERSPSRLSTSRSLWQLDLSTVGEYVGFSLFIVSQPPRAVIEESSGRTNGTSAGAQSPRSHISVSDSADVESPRSHVSTTESSPSHHTMHIETGSVALRNRFSSGTRPLVPVGTQIDRTNPVLHGSHAATASNDNDPQMEPSSSPLRLPPPRRFFTRYSFDDISSGSPFEQGSANEDHADSSHESSEAESDDNQSSDGSEYVEGST</sequence>
<feature type="compositionally biased region" description="Polar residues" evidence="1">
    <location>
        <begin position="136"/>
        <end position="157"/>
    </location>
</feature>
<protein>
    <submittedName>
        <fullName evidence="2">Uncharacterized protein</fullName>
    </submittedName>
</protein>
<reference evidence="2" key="2">
    <citation type="submission" date="2021-10" db="EMBL/GenBank/DDBJ databases">
        <title>Phylogenomics reveals ancestral predisposition of the termite-cultivated fungus Termitomyces towards a domesticated lifestyle.</title>
        <authorList>
            <person name="Auxier B."/>
            <person name="Grum-Grzhimaylo A."/>
            <person name="Cardenas M.E."/>
            <person name="Lodge J.D."/>
            <person name="Laessoe T."/>
            <person name="Pedersen O."/>
            <person name="Smith M.E."/>
            <person name="Kuyper T.W."/>
            <person name="Franco-Molano E.A."/>
            <person name="Baroni T.J."/>
            <person name="Aanen D.K."/>
        </authorList>
    </citation>
    <scope>NUCLEOTIDE SEQUENCE</scope>
    <source>
        <strain evidence="2">D49</strain>
    </source>
</reference>
<feature type="compositionally biased region" description="Polar residues" evidence="1">
    <location>
        <begin position="715"/>
        <end position="735"/>
    </location>
</feature>
<feature type="region of interest" description="Disordered" evidence="1">
    <location>
        <begin position="407"/>
        <end position="428"/>
    </location>
</feature>
<keyword evidence="3" id="KW-1185">Reference proteome</keyword>
<feature type="region of interest" description="Disordered" evidence="1">
    <location>
        <begin position="794"/>
        <end position="875"/>
    </location>
</feature>
<feature type="compositionally biased region" description="Polar residues" evidence="1">
    <location>
        <begin position="343"/>
        <end position="358"/>
    </location>
</feature>
<accession>A0A9P7FQN5</accession>
<feature type="region of interest" description="Disordered" evidence="1">
    <location>
        <begin position="136"/>
        <end position="169"/>
    </location>
</feature>
<feature type="region of interest" description="Disordered" evidence="1">
    <location>
        <begin position="276"/>
        <end position="300"/>
    </location>
</feature>
<evidence type="ECO:0000256" key="1">
    <source>
        <dbReference type="SAM" id="MobiDB-lite"/>
    </source>
</evidence>
<feature type="compositionally biased region" description="Polar residues" evidence="1">
    <location>
        <begin position="864"/>
        <end position="875"/>
    </location>
</feature>
<feature type="region of interest" description="Disordered" evidence="1">
    <location>
        <begin position="536"/>
        <end position="555"/>
    </location>
</feature>
<feature type="region of interest" description="Disordered" evidence="1">
    <location>
        <begin position="711"/>
        <end position="758"/>
    </location>
</feature>
<feature type="region of interest" description="Disordered" evidence="1">
    <location>
        <begin position="598"/>
        <end position="680"/>
    </location>
</feature>
<name>A0A9P7FQN5_9AGAR</name>
<feature type="compositionally biased region" description="Polar residues" evidence="1">
    <location>
        <begin position="652"/>
        <end position="662"/>
    </location>
</feature>
<dbReference type="EMBL" id="JABCKI010006074">
    <property type="protein sequence ID" value="KAG5635510.1"/>
    <property type="molecule type" value="Genomic_DNA"/>
</dbReference>
<feature type="region of interest" description="Disordered" evidence="1">
    <location>
        <begin position="456"/>
        <end position="475"/>
    </location>
</feature>
<feature type="compositionally biased region" description="Polar residues" evidence="1">
    <location>
        <begin position="744"/>
        <end position="755"/>
    </location>
</feature>
<feature type="compositionally biased region" description="Polar residues" evidence="1">
    <location>
        <begin position="459"/>
        <end position="469"/>
    </location>
</feature>
<feature type="compositionally biased region" description="Basic and acidic residues" evidence="1">
    <location>
        <begin position="844"/>
        <end position="855"/>
    </location>
</feature>